<accession>A0A918U1P0</accession>
<evidence type="ECO:0000256" key="9">
    <source>
        <dbReference type="ARBA" id="ARBA00023065"/>
    </source>
</evidence>
<evidence type="ECO:0000256" key="4">
    <source>
        <dbReference type="ARBA" id="ARBA00022692"/>
    </source>
</evidence>
<dbReference type="AlphaFoldDB" id="A0A918U1P0"/>
<keyword evidence="15" id="KW-1185">Reference proteome</keyword>
<feature type="transmembrane region" description="Helical" evidence="12">
    <location>
        <begin position="33"/>
        <end position="51"/>
    </location>
</feature>
<evidence type="ECO:0000313" key="14">
    <source>
        <dbReference type="EMBL" id="GHC66375.1"/>
    </source>
</evidence>
<dbReference type="GO" id="GO:0008076">
    <property type="term" value="C:voltage-gated potassium channel complex"/>
    <property type="evidence" value="ECO:0007669"/>
    <property type="project" value="InterPro"/>
</dbReference>
<reference evidence="14" key="1">
    <citation type="journal article" date="2014" name="Int. J. Syst. Evol. Microbiol.">
        <title>Complete genome sequence of Corynebacterium casei LMG S-19264T (=DSM 44701T), isolated from a smear-ripened cheese.</title>
        <authorList>
            <consortium name="US DOE Joint Genome Institute (JGI-PGF)"/>
            <person name="Walter F."/>
            <person name="Albersmeier A."/>
            <person name="Kalinowski J."/>
            <person name="Ruckert C."/>
        </authorList>
    </citation>
    <scope>NUCLEOTIDE SEQUENCE</scope>
    <source>
        <strain evidence="14">KCTC 12988</strain>
    </source>
</reference>
<keyword evidence="5" id="KW-0631">Potassium channel</keyword>
<reference evidence="14" key="2">
    <citation type="submission" date="2020-09" db="EMBL/GenBank/DDBJ databases">
        <authorList>
            <person name="Sun Q."/>
            <person name="Kim S."/>
        </authorList>
    </citation>
    <scope>NUCLEOTIDE SEQUENCE</scope>
    <source>
        <strain evidence="14">KCTC 12988</strain>
    </source>
</reference>
<evidence type="ECO:0000256" key="8">
    <source>
        <dbReference type="ARBA" id="ARBA00022989"/>
    </source>
</evidence>
<evidence type="ECO:0000256" key="1">
    <source>
        <dbReference type="ARBA" id="ARBA00004141"/>
    </source>
</evidence>
<dbReference type="GO" id="GO:0005249">
    <property type="term" value="F:voltage-gated potassium channel activity"/>
    <property type="evidence" value="ECO:0007669"/>
    <property type="project" value="InterPro"/>
</dbReference>
<dbReference type="InterPro" id="IPR028325">
    <property type="entry name" value="VG_K_chnl"/>
</dbReference>
<evidence type="ECO:0000313" key="15">
    <source>
        <dbReference type="Proteomes" id="UP000644507"/>
    </source>
</evidence>
<sequence length="283" mass="31105">MRLPEEESAEGANGLKQKIWEIVFEAETPAGKFFDVALLWLIAVSVVVVMLESVETIQASHRSLFFTLEWVFTILFTAEYLVRLWLVRRKLRYALSFYGVVDLLSCLPTYLTLLFPGAGVQSLLVIRILRLLRMFRVLKMVSHVHGANLLGRSIYASRAKITVFLMAMAIFAAIVGTLAYILEKGQGGGIDSIPAGIYWAVVTMTTLGYGDITPVTTMGKFLTVFTSLSGFAVIAVPTGIFVSEVANAIEKEEEYTVACPGCGSSGHLPDARFCRKCGEKLEG</sequence>
<comment type="caution">
    <text evidence="14">The sequence shown here is derived from an EMBL/GenBank/DDBJ whole genome shotgun (WGS) entry which is preliminary data.</text>
</comment>
<feature type="transmembrane region" description="Helical" evidence="12">
    <location>
        <begin position="221"/>
        <end position="242"/>
    </location>
</feature>
<dbReference type="PANTHER" id="PTHR11537:SF254">
    <property type="entry name" value="POTASSIUM VOLTAGE-GATED CHANNEL PROTEIN SHAB"/>
    <property type="match status" value="1"/>
</dbReference>
<dbReference type="Proteomes" id="UP000644507">
    <property type="component" value="Unassembled WGS sequence"/>
</dbReference>
<dbReference type="PRINTS" id="PR00169">
    <property type="entry name" value="KCHANNEL"/>
</dbReference>
<dbReference type="InterPro" id="IPR027359">
    <property type="entry name" value="Volt_channel_dom_sf"/>
</dbReference>
<protein>
    <submittedName>
        <fullName evidence="14">Ion transporter</fullName>
    </submittedName>
</protein>
<dbReference type="InterPro" id="IPR005821">
    <property type="entry name" value="Ion_trans_dom"/>
</dbReference>
<dbReference type="EMBL" id="BMXI01000021">
    <property type="protein sequence ID" value="GHC66375.1"/>
    <property type="molecule type" value="Genomic_DNA"/>
</dbReference>
<feature type="transmembrane region" description="Helical" evidence="12">
    <location>
        <begin position="107"/>
        <end position="129"/>
    </location>
</feature>
<evidence type="ECO:0000256" key="5">
    <source>
        <dbReference type="ARBA" id="ARBA00022826"/>
    </source>
</evidence>
<evidence type="ECO:0000256" key="6">
    <source>
        <dbReference type="ARBA" id="ARBA00022882"/>
    </source>
</evidence>
<dbReference type="SUPFAM" id="SSF81324">
    <property type="entry name" value="Voltage-gated potassium channels"/>
    <property type="match status" value="1"/>
</dbReference>
<evidence type="ECO:0000259" key="13">
    <source>
        <dbReference type="Pfam" id="PF00520"/>
    </source>
</evidence>
<dbReference type="GO" id="GO:0001508">
    <property type="term" value="P:action potential"/>
    <property type="evidence" value="ECO:0007669"/>
    <property type="project" value="TreeGrafter"/>
</dbReference>
<keyword evidence="2" id="KW-0813">Transport</keyword>
<dbReference type="Gene3D" id="1.20.120.350">
    <property type="entry name" value="Voltage-gated potassium channels. Chain C"/>
    <property type="match status" value="1"/>
</dbReference>
<evidence type="ECO:0000256" key="11">
    <source>
        <dbReference type="ARBA" id="ARBA00023303"/>
    </source>
</evidence>
<feature type="transmembrane region" description="Helical" evidence="12">
    <location>
        <begin position="63"/>
        <end position="87"/>
    </location>
</feature>
<keyword evidence="7" id="KW-0630">Potassium</keyword>
<evidence type="ECO:0000256" key="7">
    <source>
        <dbReference type="ARBA" id="ARBA00022958"/>
    </source>
</evidence>
<dbReference type="Gene3D" id="1.10.287.70">
    <property type="match status" value="1"/>
</dbReference>
<organism evidence="14 15">
    <name type="scientific">Roseibacillus persicicus</name>
    <dbReference type="NCBI Taxonomy" id="454148"/>
    <lineage>
        <taxon>Bacteria</taxon>
        <taxon>Pseudomonadati</taxon>
        <taxon>Verrucomicrobiota</taxon>
        <taxon>Verrucomicrobiia</taxon>
        <taxon>Verrucomicrobiales</taxon>
        <taxon>Verrucomicrobiaceae</taxon>
        <taxon>Roseibacillus</taxon>
    </lineage>
</organism>
<keyword evidence="10 12" id="KW-0472">Membrane</keyword>
<gene>
    <name evidence="14" type="ORF">GCM10007100_37750</name>
</gene>
<keyword evidence="8 12" id="KW-1133">Transmembrane helix</keyword>
<dbReference type="RefSeq" id="WP_189573877.1">
    <property type="nucleotide sequence ID" value="NZ_BMXI01000021.1"/>
</dbReference>
<keyword evidence="9" id="KW-0406">Ion transport</keyword>
<name>A0A918U1P0_9BACT</name>
<feature type="transmembrane region" description="Helical" evidence="12">
    <location>
        <begin position="161"/>
        <end position="182"/>
    </location>
</feature>
<evidence type="ECO:0000256" key="10">
    <source>
        <dbReference type="ARBA" id="ARBA00023136"/>
    </source>
</evidence>
<evidence type="ECO:0000256" key="2">
    <source>
        <dbReference type="ARBA" id="ARBA00022448"/>
    </source>
</evidence>
<keyword evidence="11" id="KW-0407">Ion channel</keyword>
<feature type="transmembrane region" description="Helical" evidence="12">
    <location>
        <begin position="188"/>
        <end position="209"/>
    </location>
</feature>
<proteinExistence type="predicted"/>
<keyword evidence="4 12" id="KW-0812">Transmembrane</keyword>
<comment type="subcellular location">
    <subcellularLocation>
        <location evidence="1">Membrane</location>
        <topology evidence="1">Multi-pass membrane protein</topology>
    </subcellularLocation>
</comment>
<evidence type="ECO:0000256" key="3">
    <source>
        <dbReference type="ARBA" id="ARBA00022538"/>
    </source>
</evidence>
<keyword evidence="3" id="KW-0633">Potassium transport</keyword>
<feature type="domain" description="Ion transport" evidence="13">
    <location>
        <begin position="32"/>
        <end position="252"/>
    </location>
</feature>
<keyword evidence="6" id="KW-0851">Voltage-gated channel</keyword>
<dbReference type="PANTHER" id="PTHR11537">
    <property type="entry name" value="VOLTAGE-GATED POTASSIUM CHANNEL"/>
    <property type="match status" value="1"/>
</dbReference>
<dbReference type="Pfam" id="PF00520">
    <property type="entry name" value="Ion_trans"/>
    <property type="match status" value="1"/>
</dbReference>
<evidence type="ECO:0000256" key="12">
    <source>
        <dbReference type="SAM" id="Phobius"/>
    </source>
</evidence>